<dbReference type="InterPro" id="IPR003615">
    <property type="entry name" value="HNH_nuc"/>
</dbReference>
<dbReference type="EMBL" id="JACHIR010000001">
    <property type="protein sequence ID" value="MBB5895022.1"/>
    <property type="molecule type" value="Genomic_DNA"/>
</dbReference>
<protein>
    <submittedName>
        <fullName evidence="2">5-methylcytosine-specific restriction endonuclease McrA</fullName>
    </submittedName>
</protein>
<dbReference type="RefSeq" id="WP_184866859.1">
    <property type="nucleotide sequence ID" value="NZ_BAAAWY010000009.1"/>
</dbReference>
<dbReference type="Gene3D" id="1.10.30.50">
    <property type="match status" value="1"/>
</dbReference>
<keyword evidence="2" id="KW-0255">Endonuclease</keyword>
<dbReference type="Pfam" id="PF14279">
    <property type="entry name" value="HNH_5"/>
    <property type="match status" value="1"/>
</dbReference>
<dbReference type="SMART" id="SM00507">
    <property type="entry name" value="HNHc"/>
    <property type="match status" value="1"/>
</dbReference>
<dbReference type="CDD" id="cd00085">
    <property type="entry name" value="HNHc"/>
    <property type="match status" value="1"/>
</dbReference>
<reference evidence="2 3" key="1">
    <citation type="submission" date="2020-08" db="EMBL/GenBank/DDBJ databases">
        <title>Sequencing the genomes of 1000 actinobacteria strains.</title>
        <authorList>
            <person name="Klenk H.-P."/>
        </authorList>
    </citation>
    <scope>NUCLEOTIDE SEQUENCE [LARGE SCALE GENOMIC DNA]</scope>
    <source>
        <strain evidence="2 3">DSM 43851</strain>
    </source>
</reference>
<comment type="caution">
    <text evidence="2">The sequence shown here is derived from an EMBL/GenBank/DDBJ whole genome shotgun (WGS) entry which is preliminary data.</text>
</comment>
<dbReference type="AlphaFoldDB" id="A0A7W9KM02"/>
<dbReference type="InterPro" id="IPR029471">
    <property type="entry name" value="HNH_5"/>
</dbReference>
<gene>
    <name evidence="2" type="ORF">BJ998_006218</name>
</gene>
<keyword evidence="3" id="KW-1185">Reference proteome</keyword>
<keyword evidence="2" id="KW-0540">Nuclease</keyword>
<proteinExistence type="predicted"/>
<evidence type="ECO:0000313" key="2">
    <source>
        <dbReference type="EMBL" id="MBB5895022.1"/>
    </source>
</evidence>
<dbReference type="InterPro" id="IPR052892">
    <property type="entry name" value="NA-targeting_endonuclease"/>
</dbReference>
<dbReference type="GO" id="GO:0004519">
    <property type="term" value="F:endonuclease activity"/>
    <property type="evidence" value="ECO:0007669"/>
    <property type="project" value="UniProtKB-KW"/>
</dbReference>
<sequence length="150" mass="16725">MGVLVLNASLEPLQTVSVPHAVRMLVRNVAEIHEADADTMFGHYPLPRVVRLVRYVVMKWRYSRPPRWTRRGVLQRDGHRCAYCGRPADTIDHVVPLSRGGARTSWLNTVACCGGSARSCNARKGNRLPAEAGMQLLVTPHVPTWADLYA</sequence>
<accession>A0A7W9KM02</accession>
<organism evidence="2 3">
    <name type="scientific">Kutzneria kofuensis</name>
    <dbReference type="NCBI Taxonomy" id="103725"/>
    <lineage>
        <taxon>Bacteria</taxon>
        <taxon>Bacillati</taxon>
        <taxon>Actinomycetota</taxon>
        <taxon>Actinomycetes</taxon>
        <taxon>Pseudonocardiales</taxon>
        <taxon>Pseudonocardiaceae</taxon>
        <taxon>Kutzneria</taxon>
    </lineage>
</organism>
<evidence type="ECO:0000259" key="1">
    <source>
        <dbReference type="SMART" id="SM00507"/>
    </source>
</evidence>
<evidence type="ECO:0000313" key="3">
    <source>
        <dbReference type="Proteomes" id="UP000585638"/>
    </source>
</evidence>
<feature type="domain" description="HNH nuclease" evidence="1">
    <location>
        <begin position="68"/>
        <end position="118"/>
    </location>
</feature>
<dbReference type="PANTHER" id="PTHR33877">
    <property type="entry name" value="SLL1193 PROTEIN"/>
    <property type="match status" value="1"/>
</dbReference>
<dbReference type="PANTHER" id="PTHR33877:SF2">
    <property type="entry name" value="OS07G0170200 PROTEIN"/>
    <property type="match status" value="1"/>
</dbReference>
<name>A0A7W9KM02_9PSEU</name>
<keyword evidence="2" id="KW-0378">Hydrolase</keyword>
<dbReference type="Proteomes" id="UP000585638">
    <property type="component" value="Unassembled WGS sequence"/>
</dbReference>